<keyword evidence="1" id="KW-0732">Signal</keyword>
<evidence type="ECO:0000256" key="1">
    <source>
        <dbReference type="SAM" id="SignalP"/>
    </source>
</evidence>
<keyword evidence="3" id="KW-1185">Reference proteome</keyword>
<dbReference type="KEGG" id="aht:ANTHELSMS3_04407"/>
<feature type="signal peptide" evidence="1">
    <location>
        <begin position="1"/>
        <end position="22"/>
    </location>
</feature>
<evidence type="ECO:0000313" key="2">
    <source>
        <dbReference type="EMBL" id="ASP23008.1"/>
    </source>
</evidence>
<gene>
    <name evidence="2" type="ORF">ANTHELSMS3_04407</name>
</gene>
<dbReference type="AlphaFoldDB" id="A0A222EAE7"/>
<protein>
    <submittedName>
        <fullName evidence="2">Uncharacterized protein</fullName>
    </submittedName>
</protein>
<evidence type="ECO:0000313" key="3">
    <source>
        <dbReference type="Proteomes" id="UP000203589"/>
    </source>
</evidence>
<reference evidence="2 3" key="1">
    <citation type="submission" date="2017-07" db="EMBL/GenBank/DDBJ databases">
        <title>Genome Sequence of Antarctobacter heliothermus Strain SMS3 Isolated from a culture of the Diatom Skeletonema marinoi.</title>
        <authorList>
            <person name="Topel M."/>
            <person name="Pinder M.I.M."/>
            <person name="Johansson O.N."/>
            <person name="Kourtchenko O."/>
            <person name="Godhe A."/>
            <person name="Clarke A.K."/>
        </authorList>
    </citation>
    <scope>NUCLEOTIDE SEQUENCE [LARGE SCALE GENOMIC DNA]</scope>
    <source>
        <strain evidence="2 3">SMS3</strain>
    </source>
</reference>
<name>A0A222EAE7_9RHOB</name>
<organism evidence="2 3">
    <name type="scientific">Antarctobacter heliothermus</name>
    <dbReference type="NCBI Taxonomy" id="74033"/>
    <lineage>
        <taxon>Bacteria</taxon>
        <taxon>Pseudomonadati</taxon>
        <taxon>Pseudomonadota</taxon>
        <taxon>Alphaproteobacteria</taxon>
        <taxon>Rhodobacterales</taxon>
        <taxon>Roseobacteraceae</taxon>
        <taxon>Antarctobacter</taxon>
    </lineage>
</organism>
<feature type="chain" id="PRO_5012194709" evidence="1">
    <location>
        <begin position="23"/>
        <end position="282"/>
    </location>
</feature>
<proteinExistence type="predicted"/>
<accession>A0A222EAE7</accession>
<dbReference type="Proteomes" id="UP000203589">
    <property type="component" value="Chromosome"/>
</dbReference>
<sequence length="282" mass="30857">MMRFLRNAAIAVVLVCASPATADGVDPLYDADGTYLGDVEIVGDVVDQTGTAYARLDIRSLRVSLYVDPDAVYVMLDPNNPIIRGQTPFSGYWIGWDPDPSGNWRRCDYGVYPDHAGRNHQLYGDLIWTNLRYSDQEGLVFAVDLGFCGDQITSWATNYGGAADAGHGGAGMDPWDLDHVRDVCGNASDLQERAVGCSRVIAHPEASVDDVTWGLWSRAYVRCGQSVPDTEIVADLMTAVRLDPYTWQEYFRNAGGYAGPLDGLVSYELYEAVGRYVTGGCQ</sequence>
<dbReference type="EMBL" id="CP022540">
    <property type="protein sequence ID" value="ASP23008.1"/>
    <property type="molecule type" value="Genomic_DNA"/>
</dbReference>